<dbReference type="NCBIfam" id="TIGR00512">
    <property type="entry name" value="salvage_mtnA"/>
    <property type="match status" value="1"/>
</dbReference>
<feature type="binding site" evidence="3">
    <location>
        <position position="91"/>
    </location>
    <ligand>
        <name>substrate</name>
    </ligand>
</feature>
<dbReference type="Proteomes" id="UP000177309">
    <property type="component" value="Unassembled WGS sequence"/>
</dbReference>
<feature type="binding site" evidence="3">
    <location>
        <begin position="244"/>
        <end position="245"/>
    </location>
    <ligand>
        <name>substrate</name>
    </ligand>
</feature>
<evidence type="ECO:0000256" key="2">
    <source>
        <dbReference type="ARBA" id="ARBA00052401"/>
    </source>
</evidence>
<dbReference type="InterPro" id="IPR005251">
    <property type="entry name" value="IF-M1Pi"/>
</dbReference>
<gene>
    <name evidence="3" type="primary">mtnA</name>
    <name evidence="4" type="ORF">A2462_02840</name>
</gene>
<dbReference type="FunFam" id="3.40.50.10470:FF:000006">
    <property type="entry name" value="Methylthioribose-1-phosphate isomerase"/>
    <property type="match status" value="1"/>
</dbReference>
<dbReference type="InterPro" id="IPR042529">
    <property type="entry name" value="IF_2B-like_C"/>
</dbReference>
<evidence type="ECO:0000313" key="5">
    <source>
        <dbReference type="Proteomes" id="UP000177309"/>
    </source>
</evidence>
<dbReference type="InterPro" id="IPR037171">
    <property type="entry name" value="NagB/RpiA_transferase-like"/>
</dbReference>
<dbReference type="UniPathway" id="UPA00904">
    <property type="reaction ID" value="UER00874"/>
</dbReference>
<feature type="binding site" evidence="3">
    <location>
        <position position="193"/>
    </location>
    <ligand>
        <name>substrate</name>
    </ligand>
</feature>
<keyword evidence="1 3" id="KW-0413">Isomerase</keyword>
<feature type="active site" description="Proton donor" evidence="3">
    <location>
        <position position="234"/>
    </location>
</feature>
<dbReference type="InterPro" id="IPR000649">
    <property type="entry name" value="IF-2B-related"/>
</dbReference>
<dbReference type="AlphaFoldDB" id="A0A1F4TIJ1"/>
<dbReference type="NCBIfam" id="NF004326">
    <property type="entry name" value="PRK05720.1"/>
    <property type="match status" value="1"/>
</dbReference>
<dbReference type="GO" id="GO:0046523">
    <property type="term" value="F:S-methyl-5-thioribose-1-phosphate isomerase activity"/>
    <property type="evidence" value="ECO:0007669"/>
    <property type="project" value="UniProtKB-UniRule"/>
</dbReference>
<evidence type="ECO:0000256" key="1">
    <source>
        <dbReference type="ARBA" id="ARBA00023235"/>
    </source>
</evidence>
<keyword evidence="3" id="KW-0028">Amino-acid biosynthesis</keyword>
<protein>
    <recommendedName>
        <fullName evidence="3">Methylthioribose-1-phosphate isomerase</fullName>
        <shortName evidence="3">M1Pi</shortName>
        <shortName evidence="3">MTR-1-P isomerase</shortName>
        <ecNumber evidence="3">5.3.1.23</ecNumber>
    </recommendedName>
    <alternativeName>
        <fullName evidence="3">S-methyl-5-thioribose-1-phosphate isomerase</fullName>
    </alternativeName>
</protein>
<feature type="binding site" evidence="3">
    <location>
        <begin position="51"/>
        <end position="53"/>
    </location>
    <ligand>
        <name>substrate</name>
    </ligand>
</feature>
<reference evidence="4 5" key="1">
    <citation type="journal article" date="2016" name="Nat. Commun.">
        <title>Thousands of microbial genomes shed light on interconnected biogeochemical processes in an aquifer system.</title>
        <authorList>
            <person name="Anantharaman K."/>
            <person name="Brown C.T."/>
            <person name="Hug L.A."/>
            <person name="Sharon I."/>
            <person name="Castelle C.J."/>
            <person name="Probst A.J."/>
            <person name="Thomas B.C."/>
            <person name="Singh A."/>
            <person name="Wilkins M.J."/>
            <person name="Karaoz U."/>
            <person name="Brodie E.L."/>
            <person name="Williams K.H."/>
            <person name="Hubbard S.S."/>
            <person name="Banfield J.F."/>
        </authorList>
    </citation>
    <scope>NUCLEOTIDE SEQUENCE [LARGE SCALE GENOMIC DNA]</scope>
</reference>
<dbReference type="PANTHER" id="PTHR43475:SF1">
    <property type="entry name" value="METHYLTHIORIBOSE-1-PHOSPHATE ISOMERASE"/>
    <property type="match status" value="1"/>
</dbReference>
<comment type="similarity">
    <text evidence="3">Belongs to the EIF-2B alpha/beta/delta subunits family. MtnA subfamily.</text>
</comment>
<dbReference type="PANTHER" id="PTHR43475">
    <property type="entry name" value="METHYLTHIORIBOSE-1-PHOSPHATE ISOMERASE"/>
    <property type="match status" value="1"/>
</dbReference>
<dbReference type="Pfam" id="PF01008">
    <property type="entry name" value="IF-2B"/>
    <property type="match status" value="1"/>
</dbReference>
<dbReference type="EC" id="5.3.1.23" evidence="3"/>
<keyword evidence="3" id="KW-0486">Methionine biosynthesis</keyword>
<dbReference type="Gene3D" id="3.40.50.10470">
    <property type="entry name" value="Translation initiation factor eif-2b, domain 2"/>
    <property type="match status" value="1"/>
</dbReference>
<evidence type="ECO:0000256" key="3">
    <source>
        <dbReference type="HAMAP-Rule" id="MF_01678"/>
    </source>
</evidence>
<accession>A0A1F4TIJ1</accession>
<dbReference type="HAMAP" id="MF_01678">
    <property type="entry name" value="Salvage_MtnA"/>
    <property type="match status" value="1"/>
</dbReference>
<organism evidence="4 5">
    <name type="scientific">candidate division WOR-1 bacterium RIFOXYC2_FULL_41_25</name>
    <dbReference type="NCBI Taxonomy" id="1802586"/>
    <lineage>
        <taxon>Bacteria</taxon>
        <taxon>Bacillati</taxon>
        <taxon>Saganbacteria</taxon>
    </lineage>
</organism>
<name>A0A1F4TIJ1_UNCSA</name>
<dbReference type="Gene3D" id="1.20.120.420">
    <property type="entry name" value="translation initiation factor eif-2b, domain 1"/>
    <property type="match status" value="1"/>
</dbReference>
<comment type="function">
    <text evidence="3">Catalyzes the interconversion of methylthioribose-1-phosphate (MTR-1-P) into methylthioribulose-1-phosphate (MTRu-1-P).</text>
</comment>
<proteinExistence type="inferred from homology"/>
<comment type="caution">
    <text evidence="4">The sequence shown here is derived from an EMBL/GenBank/DDBJ whole genome shotgun (WGS) entry which is preliminary data.</text>
</comment>
<dbReference type="EMBL" id="MEUI01000049">
    <property type="protein sequence ID" value="OGC32532.1"/>
    <property type="molecule type" value="Genomic_DNA"/>
</dbReference>
<dbReference type="InterPro" id="IPR027363">
    <property type="entry name" value="M1Pi_N"/>
</dbReference>
<dbReference type="SUPFAM" id="SSF100950">
    <property type="entry name" value="NagB/RpiA/CoA transferase-like"/>
    <property type="match status" value="1"/>
</dbReference>
<comment type="pathway">
    <text evidence="3">Amino-acid biosynthesis; L-methionine biosynthesis via salvage pathway; L-methionine from S-methyl-5-thio-alpha-D-ribose 1-phosphate: step 1/6.</text>
</comment>
<evidence type="ECO:0000313" key="4">
    <source>
        <dbReference type="EMBL" id="OGC32532.1"/>
    </source>
</evidence>
<feature type="site" description="Transition state stabilizer" evidence="3">
    <location>
        <position position="154"/>
    </location>
</feature>
<dbReference type="NCBIfam" id="TIGR00524">
    <property type="entry name" value="eIF-2B_rel"/>
    <property type="match status" value="1"/>
</dbReference>
<sequence length="349" mass="38184">MRVGNKNFRTVWLQGSSVFLIEQNLLPFDFKIFESKSYQETCRAIKTMIVRGAGAIGATAGFAMAQAFLEAPEKELWSFVEQAKKEIEAARPTAQNLFFAVNRVYEVAKQASESKQSAVAEAQKIADEDAENCRKIGEFGSQLIQDGSNIETHCNAGWLAFVDYGSALSPVYAAKKKGQKIFVYIDETRPRGQGARLTAWELKNENVPHTIISDNAGAHLMSHGKVDLMIVGADRIAANGDVANKIGTLEKAICAKEYGVPFYVAAPTSTFDLNCKSGKDIPIEERSQDEVLYQSGITDDKRIEKILVCSPGSPAINPAFDVTPAKYIAGIITEKGIIEASESNIKKLF</sequence>
<comment type="catalytic activity">
    <reaction evidence="2 3">
        <text>5-(methylsulfanyl)-alpha-D-ribose 1-phosphate = 5-(methylsulfanyl)-D-ribulose 1-phosphate</text>
        <dbReference type="Rhea" id="RHEA:19989"/>
        <dbReference type="ChEBI" id="CHEBI:58533"/>
        <dbReference type="ChEBI" id="CHEBI:58548"/>
        <dbReference type="EC" id="5.3.1.23"/>
    </reaction>
</comment>
<dbReference type="InterPro" id="IPR011559">
    <property type="entry name" value="Initiation_fac_2B_a/b/d"/>
</dbReference>
<dbReference type="GO" id="GO:0019509">
    <property type="term" value="P:L-methionine salvage from methylthioadenosine"/>
    <property type="evidence" value="ECO:0007669"/>
    <property type="project" value="UniProtKB-UniRule"/>
</dbReference>